<proteinExistence type="predicted"/>
<sequence>MAAKGAARGRAATGTIAGFVFRIARESAHSTQAGMAEAIGVDLATWQGWETGRRPLANVKAGTLLNLRRRLLAMGADPRILHLLDPAMDADRIISATIHPENTAQHPLADWVHTRDTADMIAWALNGTVPPSLARHSTPGRRGPVAKAPLLPTLDRGVFFSQLRETAELAVHMGEDGLLLHRQALYLCSYDRTPEATSWMGHALHTRRDLITVRGWTPHWSTARSTAVALARLGDPQPLLDFIDRAMADDDAAETANLTYWAYWLGSIREPQANDGFMRQGPNNWEPVRLLRGLAAGLHQAPAYVDLYVHSLWALLTNHHWLPLAEPELADSLYAHISGLLDRNGISPRSRRELSAVHYVLRENRA</sequence>
<dbReference type="EMBL" id="CP080647">
    <property type="protein sequence ID" value="QYX76205.1"/>
    <property type="molecule type" value="Genomic_DNA"/>
</dbReference>
<dbReference type="RefSeq" id="WP_051851142.1">
    <property type="nucleotide sequence ID" value="NZ_CP080647.1"/>
</dbReference>
<gene>
    <name evidence="1" type="ORF">K1J60_06530</name>
</gene>
<dbReference type="InterPro" id="IPR010982">
    <property type="entry name" value="Lambda_DNA-bd_dom_sf"/>
</dbReference>
<dbReference type="CDD" id="cd00093">
    <property type="entry name" value="HTH_XRE"/>
    <property type="match status" value="1"/>
</dbReference>
<name>A0ABX8XKD3_9ACTN</name>
<protein>
    <submittedName>
        <fullName evidence="1">Helix-turn-helix domain-containing protein</fullName>
    </submittedName>
</protein>
<keyword evidence="2" id="KW-1185">Reference proteome</keyword>
<accession>A0ABX8XKD3</accession>
<dbReference type="InterPro" id="IPR001387">
    <property type="entry name" value="Cro/C1-type_HTH"/>
</dbReference>
<dbReference type="Gene3D" id="1.10.260.40">
    <property type="entry name" value="lambda repressor-like DNA-binding domains"/>
    <property type="match status" value="1"/>
</dbReference>
<organism evidence="1 2">
    <name type="scientific">Streptomyces akebiae</name>
    <dbReference type="NCBI Taxonomy" id="2865673"/>
    <lineage>
        <taxon>Bacteria</taxon>
        <taxon>Bacillati</taxon>
        <taxon>Actinomycetota</taxon>
        <taxon>Actinomycetes</taxon>
        <taxon>Kitasatosporales</taxon>
        <taxon>Streptomycetaceae</taxon>
        <taxon>Streptomyces</taxon>
    </lineage>
</organism>
<evidence type="ECO:0000313" key="2">
    <source>
        <dbReference type="Proteomes" id="UP000827138"/>
    </source>
</evidence>
<dbReference type="SUPFAM" id="SSF47413">
    <property type="entry name" value="lambda repressor-like DNA-binding domains"/>
    <property type="match status" value="1"/>
</dbReference>
<dbReference type="Proteomes" id="UP000827138">
    <property type="component" value="Chromosome"/>
</dbReference>
<evidence type="ECO:0000313" key="1">
    <source>
        <dbReference type="EMBL" id="QYX76205.1"/>
    </source>
</evidence>
<reference evidence="1 2" key="1">
    <citation type="submission" date="2021-08" db="EMBL/GenBank/DDBJ databases">
        <authorList>
            <person name="Ping M."/>
        </authorList>
    </citation>
    <scope>NUCLEOTIDE SEQUENCE [LARGE SCALE GENOMIC DNA]</scope>
    <source>
        <strain evidence="1 2">MG28</strain>
    </source>
</reference>